<dbReference type="AlphaFoldDB" id="A0A2H6LL25"/>
<dbReference type="InterPro" id="IPR003593">
    <property type="entry name" value="AAA+_ATPase"/>
</dbReference>
<dbReference type="Pfam" id="PF13401">
    <property type="entry name" value="AAA_22"/>
    <property type="match status" value="1"/>
</dbReference>
<dbReference type="Proteomes" id="UP000236527">
    <property type="component" value="Unassembled WGS sequence"/>
</dbReference>
<dbReference type="InterPro" id="IPR049945">
    <property type="entry name" value="AAA_22"/>
</dbReference>
<name>A0A2H6LL25_9NOSO</name>
<reference evidence="4" key="1">
    <citation type="journal article" date="2018" name="Genome Announc.">
        <title>Draft Genome Sequence of the Nitrogen-Fixing and Hormogonia-Inducing Cyanobacterium Nostoc cycadae Strain WK-1, Isolated from the Coralloid Roots of Cycas revoluta.</title>
        <authorList>
            <person name="Kanesaki Y."/>
            <person name="Hirose M."/>
            <person name="Hirose Y."/>
            <person name="Fujisawa T."/>
            <person name="Nakamura Y."/>
            <person name="Watanabe S."/>
            <person name="Matsunaga S."/>
            <person name="Uchida H."/>
            <person name="Murakami A."/>
        </authorList>
    </citation>
    <scope>NUCLEOTIDE SEQUENCE [LARGE SCALE GENOMIC DNA]</scope>
    <source>
        <strain evidence="4">WK-1</strain>
    </source>
</reference>
<dbReference type="EMBL" id="BDGE01000061">
    <property type="protein sequence ID" value="GBE93913.1"/>
    <property type="molecule type" value="Genomic_DNA"/>
</dbReference>
<feature type="compositionally biased region" description="Basic residues" evidence="1">
    <location>
        <begin position="373"/>
        <end position="383"/>
    </location>
</feature>
<protein>
    <submittedName>
        <fullName evidence="3">AAA ATPase</fullName>
    </submittedName>
</protein>
<dbReference type="InterPro" id="IPR027417">
    <property type="entry name" value="P-loop_NTPase"/>
</dbReference>
<evidence type="ECO:0000313" key="3">
    <source>
        <dbReference type="EMBL" id="GBE93913.1"/>
    </source>
</evidence>
<evidence type="ECO:0000313" key="4">
    <source>
        <dbReference type="Proteomes" id="UP000236527"/>
    </source>
</evidence>
<dbReference type="SUPFAM" id="SSF52540">
    <property type="entry name" value="P-loop containing nucleoside triphosphate hydrolases"/>
    <property type="match status" value="1"/>
</dbReference>
<feature type="region of interest" description="Disordered" evidence="1">
    <location>
        <begin position="353"/>
        <end position="392"/>
    </location>
</feature>
<gene>
    <name evidence="3" type="ORF">NCWK1_3678</name>
</gene>
<dbReference type="Gene3D" id="3.40.50.300">
    <property type="entry name" value="P-loop containing nucleotide triphosphate hydrolases"/>
    <property type="match status" value="1"/>
</dbReference>
<sequence length="392" mass="44935">MSFLTSFPPILLEKAPEERLNYFLSYTVAHPRLIEATDMVMNTIEEPAGASFIFVYGPSGIGKTTMRLRIEQALINQALPELKTDRGHIPVVGVEALGTESTQFNWKDYFTRSLIALEEPLIEYKVDYGMRGIQRNAQGELTIEPKVTAPELRRALENALKYRRPKAFLIDEAQHMQKMASGRRLQDNMDCLKSLANLTGVVHVLFGTYELLLFRNLSAQLSRRTVDIHFPRYRINNQNDVEAFTSVIFNFQRHLPVEEEPDLINNYEYFYAGSLGCIGILKDWLTRALKLSLKEGGKSLTLKHLEQRAWSVAQRQTMLKEIEEGERQLIENTDKHQQLYDALGLSRESFTDLVNSSSNQPNQSTEVLDKSQKRNRKVAKRNPKRDSIKGLD</sequence>
<feature type="compositionally biased region" description="Polar residues" evidence="1">
    <location>
        <begin position="353"/>
        <end position="366"/>
    </location>
</feature>
<keyword evidence="4" id="KW-1185">Reference proteome</keyword>
<comment type="caution">
    <text evidence="3">The sequence shown here is derived from an EMBL/GenBank/DDBJ whole genome shotgun (WGS) entry which is preliminary data.</text>
</comment>
<evidence type="ECO:0000259" key="2">
    <source>
        <dbReference type="SMART" id="SM00382"/>
    </source>
</evidence>
<accession>A0A2H6LL25</accession>
<evidence type="ECO:0000256" key="1">
    <source>
        <dbReference type="SAM" id="MobiDB-lite"/>
    </source>
</evidence>
<organism evidence="3 4">
    <name type="scientific">Nostoc cycadae WK-1</name>
    <dbReference type="NCBI Taxonomy" id="1861711"/>
    <lineage>
        <taxon>Bacteria</taxon>
        <taxon>Bacillati</taxon>
        <taxon>Cyanobacteriota</taxon>
        <taxon>Cyanophyceae</taxon>
        <taxon>Nostocales</taxon>
        <taxon>Nostocaceae</taxon>
        <taxon>Nostoc</taxon>
    </lineage>
</organism>
<feature type="domain" description="AAA+ ATPase" evidence="2">
    <location>
        <begin position="49"/>
        <end position="234"/>
    </location>
</feature>
<dbReference type="GO" id="GO:0016887">
    <property type="term" value="F:ATP hydrolysis activity"/>
    <property type="evidence" value="ECO:0007669"/>
    <property type="project" value="InterPro"/>
</dbReference>
<dbReference type="SMART" id="SM00382">
    <property type="entry name" value="AAA"/>
    <property type="match status" value="1"/>
</dbReference>
<dbReference type="RefSeq" id="WP_103125823.1">
    <property type="nucleotide sequence ID" value="NZ_DF978433.1"/>
</dbReference>
<proteinExistence type="predicted"/>